<protein>
    <submittedName>
        <fullName evidence="2">Uncharacterized protein</fullName>
    </submittedName>
</protein>
<gene>
    <name evidence="2" type="ORF">AVEN_120046_1</name>
</gene>
<evidence type="ECO:0000256" key="1">
    <source>
        <dbReference type="SAM" id="MobiDB-lite"/>
    </source>
</evidence>
<organism evidence="2 3">
    <name type="scientific">Araneus ventricosus</name>
    <name type="common">Orbweaver spider</name>
    <name type="synonym">Epeira ventricosa</name>
    <dbReference type="NCBI Taxonomy" id="182803"/>
    <lineage>
        <taxon>Eukaryota</taxon>
        <taxon>Metazoa</taxon>
        <taxon>Ecdysozoa</taxon>
        <taxon>Arthropoda</taxon>
        <taxon>Chelicerata</taxon>
        <taxon>Arachnida</taxon>
        <taxon>Araneae</taxon>
        <taxon>Araneomorphae</taxon>
        <taxon>Entelegynae</taxon>
        <taxon>Araneoidea</taxon>
        <taxon>Araneidae</taxon>
        <taxon>Araneus</taxon>
    </lineage>
</organism>
<feature type="compositionally biased region" description="Polar residues" evidence="1">
    <location>
        <begin position="10"/>
        <end position="21"/>
    </location>
</feature>
<sequence length="89" mass="9934">MICGTGPHTGGSSVNRVSSLKPSGPEVENLPLGHRSPNRVLEVEEMKGETPKTLSRAYRASLPASEQVYTLSERKYVFIYTKELYRGMY</sequence>
<feature type="region of interest" description="Disordered" evidence="1">
    <location>
        <begin position="1"/>
        <end position="34"/>
    </location>
</feature>
<dbReference type="Proteomes" id="UP000499080">
    <property type="component" value="Unassembled WGS sequence"/>
</dbReference>
<name>A0A4Y2W1J2_ARAVE</name>
<dbReference type="AlphaFoldDB" id="A0A4Y2W1J2"/>
<accession>A0A4Y2W1J2</accession>
<comment type="caution">
    <text evidence="2">The sequence shown here is derived from an EMBL/GenBank/DDBJ whole genome shotgun (WGS) entry which is preliminary data.</text>
</comment>
<dbReference type="EMBL" id="BGPR01054891">
    <property type="protein sequence ID" value="GBO31573.1"/>
    <property type="molecule type" value="Genomic_DNA"/>
</dbReference>
<evidence type="ECO:0000313" key="2">
    <source>
        <dbReference type="EMBL" id="GBO31573.1"/>
    </source>
</evidence>
<evidence type="ECO:0000313" key="3">
    <source>
        <dbReference type="Proteomes" id="UP000499080"/>
    </source>
</evidence>
<reference evidence="2 3" key="1">
    <citation type="journal article" date="2019" name="Sci. Rep.">
        <title>Orb-weaving spider Araneus ventricosus genome elucidates the spidroin gene catalogue.</title>
        <authorList>
            <person name="Kono N."/>
            <person name="Nakamura H."/>
            <person name="Ohtoshi R."/>
            <person name="Moran D.A.P."/>
            <person name="Shinohara A."/>
            <person name="Yoshida Y."/>
            <person name="Fujiwara M."/>
            <person name="Mori M."/>
            <person name="Tomita M."/>
            <person name="Arakawa K."/>
        </authorList>
    </citation>
    <scope>NUCLEOTIDE SEQUENCE [LARGE SCALE GENOMIC DNA]</scope>
</reference>
<keyword evidence="3" id="KW-1185">Reference proteome</keyword>
<proteinExistence type="predicted"/>